<dbReference type="Proteomes" id="UP000308489">
    <property type="component" value="Chromosome 1"/>
</dbReference>
<protein>
    <submittedName>
        <fullName evidence="2">Uncharacterized protein</fullName>
    </submittedName>
</protein>
<name>A0A4U9RX26_HATHI</name>
<accession>A0A4U9RX26</accession>
<evidence type="ECO:0000256" key="1">
    <source>
        <dbReference type="SAM" id="MobiDB-lite"/>
    </source>
</evidence>
<keyword evidence="3" id="KW-1185">Reference proteome</keyword>
<dbReference type="EMBL" id="LR590481">
    <property type="protein sequence ID" value="VTQ96428.1"/>
    <property type="molecule type" value="Genomic_DNA"/>
</dbReference>
<dbReference type="AlphaFoldDB" id="A0A4U9RX26"/>
<reference evidence="2 3" key="1">
    <citation type="submission" date="2019-05" db="EMBL/GenBank/DDBJ databases">
        <authorList>
            <consortium name="Pathogen Informatics"/>
        </authorList>
    </citation>
    <scope>NUCLEOTIDE SEQUENCE [LARGE SCALE GENOMIC DNA]</scope>
    <source>
        <strain evidence="2 3">NCTC503</strain>
    </source>
</reference>
<gene>
    <name evidence="2" type="ORF">NCTC503_02719</name>
</gene>
<organism evidence="2 3">
    <name type="scientific">Hathewaya histolytica</name>
    <name type="common">Clostridium histolyticum</name>
    <dbReference type="NCBI Taxonomy" id="1498"/>
    <lineage>
        <taxon>Bacteria</taxon>
        <taxon>Bacillati</taxon>
        <taxon>Bacillota</taxon>
        <taxon>Clostridia</taxon>
        <taxon>Eubacteriales</taxon>
        <taxon>Clostridiaceae</taxon>
        <taxon>Hathewaya</taxon>
    </lineage>
</organism>
<proteinExistence type="predicted"/>
<sequence>MDKSKAKKSRKDQNTEVLEGTTIGKAKKRTNENKKNI</sequence>
<evidence type="ECO:0000313" key="3">
    <source>
        <dbReference type="Proteomes" id="UP000308489"/>
    </source>
</evidence>
<feature type="region of interest" description="Disordered" evidence="1">
    <location>
        <begin position="1"/>
        <end position="37"/>
    </location>
</feature>
<feature type="compositionally biased region" description="Basic residues" evidence="1">
    <location>
        <begin position="1"/>
        <end position="10"/>
    </location>
</feature>
<evidence type="ECO:0000313" key="2">
    <source>
        <dbReference type="EMBL" id="VTQ96428.1"/>
    </source>
</evidence>
<dbReference type="KEGG" id="hhw:NCTC503_02719"/>